<dbReference type="PROSITE" id="PS00610">
    <property type="entry name" value="NA_NEUROTRAN_SYMP_1"/>
    <property type="match status" value="1"/>
</dbReference>
<name>A0A644UYQ0_9ZZZZ</name>
<keyword evidence="2" id="KW-0813">Transport</keyword>
<feature type="transmembrane region" description="Helical" evidence="6">
    <location>
        <begin position="260"/>
        <end position="283"/>
    </location>
</feature>
<dbReference type="PANTHER" id="PTHR42948">
    <property type="entry name" value="TRANSPORTER"/>
    <property type="match status" value="1"/>
</dbReference>
<dbReference type="PROSITE" id="PS50267">
    <property type="entry name" value="NA_NEUROTRAN_SYMP_3"/>
    <property type="match status" value="1"/>
</dbReference>
<comment type="subcellular location">
    <subcellularLocation>
        <location evidence="1">Membrane</location>
        <topology evidence="1">Multi-pass membrane protein</topology>
    </subcellularLocation>
</comment>
<feature type="transmembrane region" description="Helical" evidence="6">
    <location>
        <begin position="386"/>
        <end position="404"/>
    </location>
</feature>
<dbReference type="CDD" id="cd10336">
    <property type="entry name" value="SLC6sbd_Tyt1-Like"/>
    <property type="match status" value="1"/>
</dbReference>
<feature type="transmembrane region" description="Helical" evidence="6">
    <location>
        <begin position="425"/>
        <end position="446"/>
    </location>
</feature>
<dbReference type="AlphaFoldDB" id="A0A644UYQ0"/>
<keyword evidence="4 6" id="KW-1133">Transmembrane helix</keyword>
<feature type="transmembrane region" description="Helical" evidence="6">
    <location>
        <begin position="147"/>
        <end position="165"/>
    </location>
</feature>
<comment type="caution">
    <text evidence="7">The sequence shown here is derived from an EMBL/GenBank/DDBJ whole genome shotgun (WGS) entry which is preliminary data.</text>
</comment>
<keyword evidence="5 6" id="KW-0472">Membrane</keyword>
<feature type="transmembrane region" description="Helical" evidence="6">
    <location>
        <begin position="345"/>
        <end position="366"/>
    </location>
</feature>
<dbReference type="Pfam" id="PF00209">
    <property type="entry name" value="SNF"/>
    <property type="match status" value="2"/>
</dbReference>
<feature type="transmembrane region" description="Helical" evidence="6">
    <location>
        <begin position="87"/>
        <end position="108"/>
    </location>
</feature>
<accession>A0A644UYQ0</accession>
<organism evidence="7">
    <name type="scientific">bioreactor metagenome</name>
    <dbReference type="NCBI Taxonomy" id="1076179"/>
    <lineage>
        <taxon>unclassified sequences</taxon>
        <taxon>metagenomes</taxon>
        <taxon>ecological metagenomes</taxon>
    </lineage>
</organism>
<dbReference type="SUPFAM" id="SSF161070">
    <property type="entry name" value="SNF-like"/>
    <property type="match status" value="1"/>
</dbReference>
<dbReference type="NCBIfam" id="NF037979">
    <property type="entry name" value="Na_transp"/>
    <property type="match status" value="1"/>
</dbReference>
<evidence type="ECO:0000256" key="2">
    <source>
        <dbReference type="ARBA" id="ARBA00022448"/>
    </source>
</evidence>
<gene>
    <name evidence="7" type="ORF">SDC9_30173</name>
</gene>
<dbReference type="InterPro" id="IPR047218">
    <property type="entry name" value="YocR/YhdH-like"/>
</dbReference>
<dbReference type="PRINTS" id="PR00176">
    <property type="entry name" value="NANEUSMPORT"/>
</dbReference>
<feature type="transmembrane region" description="Helical" evidence="6">
    <location>
        <begin position="12"/>
        <end position="30"/>
    </location>
</feature>
<dbReference type="InterPro" id="IPR037272">
    <property type="entry name" value="SNS_sf"/>
</dbReference>
<feature type="transmembrane region" description="Helical" evidence="6">
    <location>
        <begin position="216"/>
        <end position="239"/>
    </location>
</feature>
<evidence type="ECO:0000256" key="3">
    <source>
        <dbReference type="ARBA" id="ARBA00022692"/>
    </source>
</evidence>
<feature type="transmembrane region" description="Helical" evidence="6">
    <location>
        <begin position="303"/>
        <end position="333"/>
    </location>
</feature>
<dbReference type="GO" id="GO:0016020">
    <property type="term" value="C:membrane"/>
    <property type="evidence" value="ECO:0007669"/>
    <property type="project" value="UniProtKB-SubCell"/>
</dbReference>
<dbReference type="InterPro" id="IPR000175">
    <property type="entry name" value="Na/ntran_symport"/>
</dbReference>
<proteinExistence type="predicted"/>
<evidence type="ECO:0008006" key="8">
    <source>
        <dbReference type="Google" id="ProtNLM"/>
    </source>
</evidence>
<dbReference type="EMBL" id="VSSQ01000187">
    <property type="protein sequence ID" value="MPL84209.1"/>
    <property type="molecule type" value="Genomic_DNA"/>
</dbReference>
<feature type="transmembrane region" description="Helical" evidence="6">
    <location>
        <begin position="177"/>
        <end position="196"/>
    </location>
</feature>
<evidence type="ECO:0000256" key="5">
    <source>
        <dbReference type="ARBA" id="ARBA00023136"/>
    </source>
</evidence>
<dbReference type="PANTHER" id="PTHR42948:SF1">
    <property type="entry name" value="TRANSPORTER"/>
    <property type="match status" value="1"/>
</dbReference>
<keyword evidence="3 6" id="KW-0812">Transmembrane</keyword>
<feature type="transmembrane region" description="Helical" evidence="6">
    <location>
        <begin position="42"/>
        <end position="66"/>
    </location>
</feature>
<evidence type="ECO:0000256" key="6">
    <source>
        <dbReference type="SAM" id="Phobius"/>
    </source>
</evidence>
<sequence>MSKEQRINFSSKLAVVAAAAGSAVGLGNIWRFPYELGQYGGAAFLIIYVLFVVLLGMPIMLSEFIIGRMGQSDTVGSFRKLAPRGKWWIIGIMGVITSFLILGFYSVVAGWTMEYIYQAIANQFVSKDTATLTQVFVDFSTDTFRPIIWLIVFIIISAGIIMLGVKDGIEKSTKFLMPLLVIIIIALGIRAVTLPGGSEGLRFLFQPDFSKITSGVVLSAMGQAFFSLSLGMGCMITYGSYISKKNHLSHTVVEVTMMDTLIAVLAAVAIFPAVFSLGINPGFGPELVFITLPNVFAQMPGGYIWSILFFILLCVAALTSVISLMEVIVAYLVEEIKLKRMTATILVTIIILILGVLASLSIGVWKEVKIFNMGFFDLFDSITSKIFMPLGGLLISVFTGWVLSKKSIREELSTHGKFPTRYYNAFIFLVRYITPICISLVLLNQLGLGKWLGLS</sequence>
<evidence type="ECO:0000256" key="1">
    <source>
        <dbReference type="ARBA" id="ARBA00004141"/>
    </source>
</evidence>
<reference evidence="7" key="1">
    <citation type="submission" date="2019-08" db="EMBL/GenBank/DDBJ databases">
        <authorList>
            <person name="Kucharzyk K."/>
            <person name="Murdoch R.W."/>
            <person name="Higgins S."/>
            <person name="Loffler F."/>
        </authorList>
    </citation>
    <scope>NUCLEOTIDE SEQUENCE</scope>
</reference>
<protein>
    <recommendedName>
        <fullName evidence="8">Transporter</fullName>
    </recommendedName>
</protein>
<evidence type="ECO:0000313" key="7">
    <source>
        <dbReference type="EMBL" id="MPL84209.1"/>
    </source>
</evidence>
<evidence type="ECO:0000256" key="4">
    <source>
        <dbReference type="ARBA" id="ARBA00022989"/>
    </source>
</evidence>